<dbReference type="InterPro" id="IPR001789">
    <property type="entry name" value="Sig_transdc_resp-reg_receiver"/>
</dbReference>
<feature type="domain" description="Response regulatory" evidence="9">
    <location>
        <begin position="613"/>
        <end position="729"/>
    </location>
</feature>
<dbReference type="STRING" id="1112.A9D12_06415"/>
<evidence type="ECO:0000256" key="5">
    <source>
        <dbReference type="ARBA" id="ARBA00022777"/>
    </source>
</evidence>
<dbReference type="Pfam" id="PF12860">
    <property type="entry name" value="PAS_7"/>
    <property type="match status" value="2"/>
</dbReference>
<evidence type="ECO:0000256" key="7">
    <source>
        <dbReference type="SAM" id="Coils"/>
    </source>
</evidence>
<dbReference type="KEGG" id="pns:A9D12_06415"/>
<proteinExistence type="predicted"/>
<reference evidence="10 11" key="1">
    <citation type="submission" date="2016-05" db="EMBL/GenBank/DDBJ databases">
        <title>Compelete Genome Sequence of Bacteriochlorophyll-Synthesizing Bacterium Porphyrobacter neustonensis DSM 9434.</title>
        <authorList>
            <person name="Shi X.-L."/>
            <person name="Wu Y.-H."/>
            <person name="Cheng H."/>
            <person name="Xu L."/>
            <person name="Zhang X.-Q."/>
            <person name="Wang C.-S."/>
            <person name="Xu X.-W."/>
        </authorList>
    </citation>
    <scope>NUCLEOTIDE SEQUENCE [LARGE SCALE GENOMIC DNA]</scope>
    <source>
        <strain evidence="10 11">DSM 9434</strain>
    </source>
</reference>
<dbReference type="Gene3D" id="3.40.50.2300">
    <property type="match status" value="1"/>
</dbReference>
<dbReference type="GO" id="GO:0009927">
    <property type="term" value="F:histidine phosphotransfer kinase activity"/>
    <property type="evidence" value="ECO:0007669"/>
    <property type="project" value="TreeGrafter"/>
</dbReference>
<dbReference type="PROSITE" id="PS50110">
    <property type="entry name" value="RESPONSE_REGULATORY"/>
    <property type="match status" value="1"/>
</dbReference>
<organism evidence="10 11">
    <name type="scientific">Erythrobacter neustonensis</name>
    <dbReference type="NCBI Taxonomy" id="1112"/>
    <lineage>
        <taxon>Bacteria</taxon>
        <taxon>Pseudomonadati</taxon>
        <taxon>Pseudomonadota</taxon>
        <taxon>Alphaproteobacteria</taxon>
        <taxon>Sphingomonadales</taxon>
        <taxon>Erythrobacteraceae</taxon>
        <taxon>Erythrobacter/Porphyrobacter group</taxon>
        <taxon>Erythrobacter</taxon>
    </lineage>
</organism>
<evidence type="ECO:0000256" key="4">
    <source>
        <dbReference type="ARBA" id="ARBA00022679"/>
    </source>
</evidence>
<evidence type="ECO:0000256" key="1">
    <source>
        <dbReference type="ARBA" id="ARBA00000085"/>
    </source>
</evidence>
<feature type="coiled-coil region" evidence="7">
    <location>
        <begin position="3"/>
        <end position="30"/>
    </location>
</feature>
<accession>A0A192D3F9</accession>
<dbReference type="SUPFAM" id="SSF55785">
    <property type="entry name" value="PYP-like sensor domain (PAS domain)"/>
    <property type="match status" value="1"/>
</dbReference>
<dbReference type="Gene3D" id="3.30.565.10">
    <property type="entry name" value="Histidine kinase-like ATPase, C-terminal domain"/>
    <property type="match status" value="1"/>
</dbReference>
<dbReference type="CDD" id="cd00082">
    <property type="entry name" value="HisKA"/>
    <property type="match status" value="1"/>
</dbReference>
<dbReference type="InterPro" id="IPR036097">
    <property type="entry name" value="HisK_dim/P_sf"/>
</dbReference>
<dbReference type="InterPro" id="IPR003661">
    <property type="entry name" value="HisK_dim/P_dom"/>
</dbReference>
<evidence type="ECO:0000256" key="2">
    <source>
        <dbReference type="ARBA" id="ARBA00012438"/>
    </source>
</evidence>
<dbReference type="SMART" id="SM00387">
    <property type="entry name" value="HATPase_c"/>
    <property type="match status" value="1"/>
</dbReference>
<keyword evidence="4" id="KW-0808">Transferase</keyword>
<dbReference type="Pfam" id="PF02518">
    <property type="entry name" value="HATPase_c"/>
    <property type="match status" value="1"/>
</dbReference>
<name>A0A192D3F9_9SPHN</name>
<dbReference type="GO" id="GO:0005886">
    <property type="term" value="C:plasma membrane"/>
    <property type="evidence" value="ECO:0007669"/>
    <property type="project" value="TreeGrafter"/>
</dbReference>
<feature type="modified residue" description="4-aspartylphosphate" evidence="6">
    <location>
        <position position="663"/>
    </location>
</feature>
<dbReference type="InterPro" id="IPR011006">
    <property type="entry name" value="CheY-like_superfamily"/>
</dbReference>
<dbReference type="SUPFAM" id="SSF52172">
    <property type="entry name" value="CheY-like"/>
    <property type="match status" value="1"/>
</dbReference>
<evidence type="ECO:0000313" key="10">
    <source>
        <dbReference type="EMBL" id="ANK12640.1"/>
    </source>
</evidence>
<dbReference type="PROSITE" id="PS50109">
    <property type="entry name" value="HIS_KIN"/>
    <property type="match status" value="1"/>
</dbReference>
<dbReference type="FunFam" id="3.30.565.10:FF:000049">
    <property type="entry name" value="Two-component sensor histidine kinase"/>
    <property type="match status" value="1"/>
</dbReference>
<dbReference type="Proteomes" id="UP000078263">
    <property type="component" value="Chromosome"/>
</dbReference>
<dbReference type="InterPro" id="IPR035965">
    <property type="entry name" value="PAS-like_dom_sf"/>
</dbReference>
<sequence>MATAIAADEVARLKEQVRKLEAINAALMDRVERSSDLHAGAFSMFENALTLEAMVRARTAELEEAMGKLATINAQIEAAHHDADAARARLRDAIESLSDGFALFNAEDRLVMCNTAFLDIWPEFRDIVARQPTFVELVDLLARHGSTLGSLVSPERWKQERLARHNDAGAHVQLLADGRWLQINELRTSEGGTVGIYTDITSVKAEDARQRARELAERNLALQSTLDTLSEGACLFGPNQQLQAWNDEFANMLRVGRDIAAHVGTHADFVAHCVEQCQLDRPQAVEWREGRGPRISTDCMLGSRNFVIRSVTLATGGMAFAFDDVTDRIRFQKSMTEVAETLERAVRERTAELVEVNRQLADAKDEAEQANQSKTRFLAAASHDLLQPLNAARLFVSALHEKRLAASTRGLVGQAGIALDSVEDMLESLFEISRLDAGAIQPEVRAISLDRILSALKVEFAPLARSRGLAFAVPETGLFVSSDVQMLRRVLQNLVSNAIRYTAEGSVTVTAQADGGRVTVAVTDTGPGIAAHEQRVVFEEFRRLDATRNIPGHGLGLAIVRRSCAKLGHGVTLESVPGRGSTFAITLPIAEAREAATAPPGPRRSKPAQGGGAILVIDNDETILAGMRALLENWGHAAITAVGPDHPDVRAAAAAGLSLILADYHLADDLTGDQAVARVRALHGGDLPAAIITADRSEDVRGQLAAAGLPVLTKPVKPAQLRALLRRIAAAS</sequence>
<dbReference type="Pfam" id="PF00072">
    <property type="entry name" value="Response_reg"/>
    <property type="match status" value="1"/>
</dbReference>
<dbReference type="SMART" id="SM00388">
    <property type="entry name" value="HisKA"/>
    <property type="match status" value="1"/>
</dbReference>
<dbReference type="SMART" id="SM00448">
    <property type="entry name" value="REC"/>
    <property type="match status" value="1"/>
</dbReference>
<protein>
    <recommendedName>
        <fullName evidence="2">histidine kinase</fullName>
        <ecNumber evidence="2">2.7.13.3</ecNumber>
    </recommendedName>
</protein>
<dbReference type="CDD" id="cd00156">
    <property type="entry name" value="REC"/>
    <property type="match status" value="1"/>
</dbReference>
<dbReference type="Gene3D" id="1.10.287.130">
    <property type="match status" value="1"/>
</dbReference>
<dbReference type="InterPro" id="IPR005467">
    <property type="entry name" value="His_kinase_dom"/>
</dbReference>
<gene>
    <name evidence="10" type="ORF">A9D12_06415</name>
</gene>
<feature type="coiled-coil region" evidence="7">
    <location>
        <begin position="339"/>
        <end position="380"/>
    </location>
</feature>
<dbReference type="SUPFAM" id="SSF55874">
    <property type="entry name" value="ATPase domain of HSP90 chaperone/DNA topoisomerase II/histidine kinase"/>
    <property type="match status" value="1"/>
</dbReference>
<dbReference type="FunFam" id="1.10.287.130:FF:000063">
    <property type="entry name" value="Hybrid sensor histidine kinase/response regulator"/>
    <property type="match status" value="1"/>
</dbReference>
<keyword evidence="3 6" id="KW-0597">Phosphoprotein</keyword>
<dbReference type="PANTHER" id="PTHR43047:SF9">
    <property type="entry name" value="HISTIDINE KINASE"/>
    <property type="match status" value="1"/>
</dbReference>
<dbReference type="OrthoDB" id="9764438at2"/>
<dbReference type="InterPro" id="IPR036890">
    <property type="entry name" value="HATPase_C_sf"/>
</dbReference>
<evidence type="ECO:0000259" key="8">
    <source>
        <dbReference type="PROSITE" id="PS50109"/>
    </source>
</evidence>
<evidence type="ECO:0000256" key="6">
    <source>
        <dbReference type="PROSITE-ProRule" id="PRU00169"/>
    </source>
</evidence>
<evidence type="ECO:0000313" key="11">
    <source>
        <dbReference type="Proteomes" id="UP000078263"/>
    </source>
</evidence>
<evidence type="ECO:0000256" key="3">
    <source>
        <dbReference type="ARBA" id="ARBA00022553"/>
    </source>
</evidence>
<dbReference type="AlphaFoldDB" id="A0A192D3F9"/>
<keyword evidence="11" id="KW-1185">Reference proteome</keyword>
<dbReference type="CDD" id="cd00075">
    <property type="entry name" value="HATPase"/>
    <property type="match status" value="1"/>
</dbReference>
<keyword evidence="7" id="KW-0175">Coiled coil</keyword>
<comment type="catalytic activity">
    <reaction evidence="1">
        <text>ATP + protein L-histidine = ADP + protein N-phospho-L-histidine.</text>
        <dbReference type="EC" id="2.7.13.3"/>
    </reaction>
</comment>
<dbReference type="InterPro" id="IPR004358">
    <property type="entry name" value="Sig_transdc_His_kin-like_C"/>
</dbReference>
<keyword evidence="5 10" id="KW-0418">Kinase</keyword>
<dbReference type="EC" id="2.7.13.3" evidence="2"/>
<dbReference type="Pfam" id="PF00512">
    <property type="entry name" value="HisKA"/>
    <property type="match status" value="1"/>
</dbReference>
<dbReference type="Gene3D" id="3.30.450.20">
    <property type="entry name" value="PAS domain"/>
    <property type="match status" value="1"/>
</dbReference>
<dbReference type="GO" id="GO:0000155">
    <property type="term" value="F:phosphorelay sensor kinase activity"/>
    <property type="evidence" value="ECO:0007669"/>
    <property type="project" value="InterPro"/>
</dbReference>
<dbReference type="InterPro" id="IPR003594">
    <property type="entry name" value="HATPase_dom"/>
</dbReference>
<dbReference type="RefSeq" id="WP_068350550.1">
    <property type="nucleotide sequence ID" value="NZ_CP016033.1"/>
</dbReference>
<feature type="domain" description="Histidine kinase" evidence="8">
    <location>
        <begin position="380"/>
        <end position="591"/>
    </location>
</feature>
<dbReference type="PANTHER" id="PTHR43047">
    <property type="entry name" value="TWO-COMPONENT HISTIDINE PROTEIN KINASE"/>
    <property type="match status" value="1"/>
</dbReference>
<dbReference type="EMBL" id="CP016033">
    <property type="protein sequence ID" value="ANK12640.1"/>
    <property type="molecule type" value="Genomic_DNA"/>
</dbReference>
<dbReference type="PRINTS" id="PR00344">
    <property type="entry name" value="BCTRLSENSOR"/>
</dbReference>
<evidence type="ECO:0000259" key="9">
    <source>
        <dbReference type="PROSITE" id="PS50110"/>
    </source>
</evidence>
<dbReference type="SUPFAM" id="SSF47384">
    <property type="entry name" value="Homodimeric domain of signal transducing histidine kinase"/>
    <property type="match status" value="1"/>
</dbReference>